<keyword evidence="3 7" id="KW-0863">Zinc-finger</keyword>
<comment type="similarity">
    <text evidence="7">Belongs to the RecR family.</text>
</comment>
<dbReference type="HAMAP" id="MF_00017">
    <property type="entry name" value="RecR"/>
    <property type="match status" value="1"/>
</dbReference>
<dbReference type="EMBL" id="CP042295">
    <property type="protein sequence ID" value="QDY87159.1"/>
    <property type="molecule type" value="Genomic_DNA"/>
</dbReference>
<evidence type="ECO:0000259" key="8">
    <source>
        <dbReference type="PROSITE" id="PS50880"/>
    </source>
</evidence>
<evidence type="ECO:0000256" key="2">
    <source>
        <dbReference type="ARBA" id="ARBA00022763"/>
    </source>
</evidence>
<dbReference type="PROSITE" id="PS01300">
    <property type="entry name" value="RECR"/>
    <property type="match status" value="1"/>
</dbReference>
<evidence type="ECO:0000256" key="3">
    <source>
        <dbReference type="ARBA" id="ARBA00022771"/>
    </source>
</evidence>
<dbReference type="InterPro" id="IPR015967">
    <property type="entry name" value="Rcmb_RecR_Znf"/>
</dbReference>
<dbReference type="PANTHER" id="PTHR30446">
    <property type="entry name" value="RECOMBINATION PROTEIN RECR"/>
    <property type="match status" value="1"/>
</dbReference>
<keyword evidence="2 7" id="KW-0227">DNA damage</keyword>
<dbReference type="Pfam" id="PF21175">
    <property type="entry name" value="RecR_C"/>
    <property type="match status" value="1"/>
</dbReference>
<organism evidence="9 10">
    <name type="scientific">Mycoplasma anserisalpingitidis</name>
    <dbReference type="NCBI Taxonomy" id="519450"/>
    <lineage>
        <taxon>Bacteria</taxon>
        <taxon>Bacillati</taxon>
        <taxon>Mycoplasmatota</taxon>
        <taxon>Mollicutes</taxon>
        <taxon>Mycoplasmataceae</taxon>
        <taxon>Mycoplasma</taxon>
    </lineage>
</organism>
<dbReference type="GO" id="GO:0006310">
    <property type="term" value="P:DNA recombination"/>
    <property type="evidence" value="ECO:0007669"/>
    <property type="project" value="UniProtKB-UniRule"/>
</dbReference>
<dbReference type="OrthoDB" id="9802672at2"/>
<evidence type="ECO:0000256" key="7">
    <source>
        <dbReference type="HAMAP-Rule" id="MF_00017"/>
    </source>
</evidence>
<evidence type="ECO:0000256" key="1">
    <source>
        <dbReference type="ARBA" id="ARBA00022723"/>
    </source>
</evidence>
<evidence type="ECO:0000256" key="4">
    <source>
        <dbReference type="ARBA" id="ARBA00022833"/>
    </source>
</evidence>
<dbReference type="GO" id="GO:0008270">
    <property type="term" value="F:zinc ion binding"/>
    <property type="evidence" value="ECO:0007669"/>
    <property type="project" value="UniProtKB-KW"/>
</dbReference>
<proteinExistence type="inferred from homology"/>
<evidence type="ECO:0000256" key="6">
    <source>
        <dbReference type="ARBA" id="ARBA00023204"/>
    </source>
</evidence>
<protein>
    <recommendedName>
        <fullName evidence="7">Recombination protein RecR</fullName>
    </recommendedName>
</protein>
<accession>A0A5B8JXY4</accession>
<dbReference type="InterPro" id="IPR023627">
    <property type="entry name" value="Rcmb_RecR"/>
</dbReference>
<dbReference type="Proteomes" id="UP000318927">
    <property type="component" value="Chromosome"/>
</dbReference>
<evidence type="ECO:0000313" key="9">
    <source>
        <dbReference type="EMBL" id="QDY87159.1"/>
    </source>
</evidence>
<dbReference type="GO" id="GO:0006281">
    <property type="term" value="P:DNA repair"/>
    <property type="evidence" value="ECO:0007669"/>
    <property type="project" value="UniProtKB-UniRule"/>
</dbReference>
<dbReference type="PANTHER" id="PTHR30446:SF0">
    <property type="entry name" value="RECOMBINATION PROTEIN RECR"/>
    <property type="match status" value="1"/>
</dbReference>
<feature type="zinc finger region" description="C4-type" evidence="7">
    <location>
        <begin position="58"/>
        <end position="73"/>
    </location>
</feature>
<keyword evidence="1 7" id="KW-0479">Metal-binding</keyword>
<sequence length="195" mass="22311">MSSKIKAIEEAIEKIKKIDNLTTKQAEKIVNWIIETDEKHVLEVSNSFMELKRKIKYCSLCGYQTEEQKCSICVDDARSNVLFIVENSKVINKMEKANIYDGKYFIFNNVISDEKSLDESNELIEKLIFYAKDFEEVIIGISPTLGGELTSQILKKYLRENNIKVSQLAIGLPVGASVDYIDTITLEQSIRNRTK</sequence>
<dbReference type="InterPro" id="IPR000093">
    <property type="entry name" value="DNA_Rcmb_RecR"/>
</dbReference>
<comment type="function">
    <text evidence="7">May play a role in DNA repair. It seems to be involved in an RecBC-independent recombinational process of DNA repair. It may act with RecF and RecO.</text>
</comment>
<dbReference type="KEGG" id="mans:FRW55_03295"/>
<evidence type="ECO:0000256" key="5">
    <source>
        <dbReference type="ARBA" id="ARBA00023172"/>
    </source>
</evidence>
<name>A0A5B8JXY4_9MOLU</name>
<feature type="domain" description="Toprim" evidence="8">
    <location>
        <begin position="80"/>
        <end position="173"/>
    </location>
</feature>
<dbReference type="SUPFAM" id="SSF111304">
    <property type="entry name" value="Recombination protein RecR"/>
    <property type="match status" value="1"/>
</dbReference>
<keyword evidence="10" id="KW-1185">Reference proteome</keyword>
<dbReference type="PROSITE" id="PS50880">
    <property type="entry name" value="TOPRIM"/>
    <property type="match status" value="1"/>
</dbReference>
<dbReference type="Pfam" id="PF13662">
    <property type="entry name" value="Toprim_4"/>
    <property type="match status" value="1"/>
</dbReference>
<reference evidence="9 10" key="1">
    <citation type="journal article" date="2019" name="Microbiol. Resour. Announc.">
        <title>Complete Genome Sequences of Three Mycoplasma anserisalpingitis (Mycoplasma sp. 1220) Strains.</title>
        <authorList>
            <person name="Grozner D."/>
            <person name="Forro B."/>
            <person name="Kovacs A.B."/>
            <person name="Marton S."/>
            <person name="Banyai K."/>
            <person name="Kreizinger Z."/>
            <person name="Sulyok K.M."/>
            <person name="Gyuranecz M."/>
        </authorList>
    </citation>
    <scope>NUCLEOTIDE SEQUENCE [LARGE SCALE GENOMIC DNA]</scope>
    <source>
        <strain evidence="9 10">ATCC:BAA-2147</strain>
    </source>
</reference>
<gene>
    <name evidence="7 9" type="primary">recR</name>
    <name evidence="9" type="ORF">FRW55_03295</name>
</gene>
<dbReference type="InterPro" id="IPR006171">
    <property type="entry name" value="TOPRIM_dom"/>
</dbReference>
<dbReference type="AlphaFoldDB" id="A0A5B8JXY4"/>
<evidence type="ECO:0000313" key="10">
    <source>
        <dbReference type="Proteomes" id="UP000318927"/>
    </source>
</evidence>
<dbReference type="GO" id="GO:0003677">
    <property type="term" value="F:DNA binding"/>
    <property type="evidence" value="ECO:0007669"/>
    <property type="project" value="UniProtKB-UniRule"/>
</dbReference>
<keyword evidence="4 7" id="KW-0862">Zinc</keyword>
<keyword evidence="5 7" id="KW-0233">DNA recombination</keyword>
<dbReference type="Gene3D" id="3.40.1360.10">
    <property type="match status" value="1"/>
</dbReference>
<keyword evidence="6 7" id="KW-0234">DNA repair</keyword>
<dbReference type="RefSeq" id="WP_146368714.1">
    <property type="nucleotide sequence ID" value="NZ_CP042295.1"/>
</dbReference>